<dbReference type="InterPro" id="IPR013083">
    <property type="entry name" value="Znf_RING/FYVE/PHD"/>
</dbReference>
<dbReference type="PANTHER" id="PTHR47665">
    <property type="entry name" value="HISTONE DEACETYLASE-LIKE PROTEIN"/>
    <property type="match status" value="1"/>
</dbReference>
<evidence type="ECO:0000259" key="2">
    <source>
        <dbReference type="PROSITE" id="PS50271"/>
    </source>
</evidence>
<dbReference type="SUPFAM" id="SSF57850">
    <property type="entry name" value="RING/U-box"/>
    <property type="match status" value="1"/>
</dbReference>
<proteinExistence type="predicted"/>
<dbReference type="AlphaFoldDB" id="A0AAV8T9N9"/>
<evidence type="ECO:0000313" key="3">
    <source>
        <dbReference type="EMBL" id="KAJ8763393.1"/>
    </source>
</evidence>
<dbReference type="SMART" id="SM00290">
    <property type="entry name" value="ZnF_UBP"/>
    <property type="match status" value="1"/>
</dbReference>
<keyword evidence="1" id="KW-0479">Metal-binding</keyword>
<protein>
    <recommendedName>
        <fullName evidence="2">UBP-type domain-containing protein</fullName>
    </recommendedName>
</protein>
<accession>A0AAV8T9N9</accession>
<gene>
    <name evidence="3" type="ORF">K2173_002276</name>
</gene>
<feature type="domain" description="UBP-type" evidence="2">
    <location>
        <begin position="21"/>
        <end position="124"/>
    </location>
</feature>
<dbReference type="InterPro" id="IPR001607">
    <property type="entry name" value="Znf_UBP"/>
</dbReference>
<comment type="caution">
    <text evidence="3">The sequence shown here is derived from an EMBL/GenBank/DDBJ whole genome shotgun (WGS) entry which is preliminary data.</text>
</comment>
<sequence length="131" mass="14866">MMEDDELTIPGAESGWVEARTSCDHLAFLSSDLVHIPTPDSSCYRCEHPRENWLCLSCKDVLCSRFMNKHMLLHYQQQPNHCIALSFSDLSVISQLRPFYETAYILKFGEPPPFRVLEQHATSTQGSSSTG</sequence>
<organism evidence="3 4">
    <name type="scientific">Erythroxylum novogranatense</name>
    <dbReference type="NCBI Taxonomy" id="1862640"/>
    <lineage>
        <taxon>Eukaryota</taxon>
        <taxon>Viridiplantae</taxon>
        <taxon>Streptophyta</taxon>
        <taxon>Embryophyta</taxon>
        <taxon>Tracheophyta</taxon>
        <taxon>Spermatophyta</taxon>
        <taxon>Magnoliopsida</taxon>
        <taxon>eudicotyledons</taxon>
        <taxon>Gunneridae</taxon>
        <taxon>Pentapetalae</taxon>
        <taxon>rosids</taxon>
        <taxon>fabids</taxon>
        <taxon>Malpighiales</taxon>
        <taxon>Erythroxylaceae</taxon>
        <taxon>Erythroxylum</taxon>
    </lineage>
</organism>
<evidence type="ECO:0000313" key="4">
    <source>
        <dbReference type="Proteomes" id="UP001159364"/>
    </source>
</evidence>
<keyword evidence="1" id="KW-0863">Zinc-finger</keyword>
<dbReference type="PANTHER" id="PTHR47665:SF1">
    <property type="entry name" value="HISTONE DEACETYLASE-LIKE PROTEIN"/>
    <property type="match status" value="1"/>
</dbReference>
<evidence type="ECO:0000256" key="1">
    <source>
        <dbReference type="PROSITE-ProRule" id="PRU00502"/>
    </source>
</evidence>
<dbReference type="EMBL" id="JAIWQS010000005">
    <property type="protein sequence ID" value="KAJ8763393.1"/>
    <property type="molecule type" value="Genomic_DNA"/>
</dbReference>
<dbReference type="PROSITE" id="PS50271">
    <property type="entry name" value="ZF_UBP"/>
    <property type="match status" value="1"/>
</dbReference>
<name>A0AAV8T9N9_9ROSI</name>
<dbReference type="Gene3D" id="3.30.40.10">
    <property type="entry name" value="Zinc/RING finger domain, C3HC4 (zinc finger)"/>
    <property type="match status" value="1"/>
</dbReference>
<dbReference type="Proteomes" id="UP001159364">
    <property type="component" value="Linkage Group LG05"/>
</dbReference>
<dbReference type="GO" id="GO:0008270">
    <property type="term" value="F:zinc ion binding"/>
    <property type="evidence" value="ECO:0007669"/>
    <property type="project" value="UniProtKB-KW"/>
</dbReference>
<keyword evidence="1" id="KW-0862">Zinc</keyword>
<keyword evidence="4" id="KW-1185">Reference proteome</keyword>
<dbReference type="Pfam" id="PF02148">
    <property type="entry name" value="zf-UBP"/>
    <property type="match status" value="1"/>
</dbReference>
<reference evidence="3 4" key="1">
    <citation type="submission" date="2021-09" db="EMBL/GenBank/DDBJ databases">
        <title>Genomic insights and catalytic innovation underlie evolution of tropane alkaloids biosynthesis.</title>
        <authorList>
            <person name="Wang Y.-J."/>
            <person name="Tian T."/>
            <person name="Huang J.-P."/>
            <person name="Huang S.-X."/>
        </authorList>
    </citation>
    <scope>NUCLEOTIDE SEQUENCE [LARGE SCALE GENOMIC DNA]</scope>
    <source>
        <strain evidence="3">KIB-2018</strain>
        <tissue evidence="3">Leaf</tissue>
    </source>
</reference>